<feature type="chain" id="PRO_5031203541" evidence="1">
    <location>
        <begin position="26"/>
        <end position="264"/>
    </location>
</feature>
<dbReference type="EMBL" id="JACCBE010000001">
    <property type="protein sequence ID" value="NYD57505.1"/>
    <property type="molecule type" value="Genomic_DNA"/>
</dbReference>
<evidence type="ECO:0000256" key="1">
    <source>
        <dbReference type="SAM" id="SignalP"/>
    </source>
</evidence>
<sequence>MTSTRGAVVALAVALAASPLGSATATEEPATAPVHGSLLGVATGVGGLCATTCTRPKDVDHRIRVDFGTGRFATDDPVPPGSYTLWMSDGWATHESCTDIDCGNHLAKGFYLQELPSGLYTGTAVEEEATRFVVPVQTETDAQPTDLGTLDTFSGSAGLTGPTYYYSSSAKGSPTTGIRRSVGHIDVPRGSRTIIETTGCGGRKYRWSDVSRGPGGGTWEWRDDAASQRYGRTMRVQVFLRDEGEPRRAISRAYKVGLAWDETC</sequence>
<accession>A0A7Y9JQJ4</accession>
<comment type="caution">
    <text evidence="2">The sequence shown here is derived from an EMBL/GenBank/DDBJ whole genome shotgun (WGS) entry which is preliminary data.</text>
</comment>
<keyword evidence="1" id="KW-0732">Signal</keyword>
<organism evidence="2 3">
    <name type="scientific">Nocardioides marinisabuli</name>
    <dbReference type="NCBI Taxonomy" id="419476"/>
    <lineage>
        <taxon>Bacteria</taxon>
        <taxon>Bacillati</taxon>
        <taxon>Actinomycetota</taxon>
        <taxon>Actinomycetes</taxon>
        <taxon>Propionibacteriales</taxon>
        <taxon>Nocardioidaceae</taxon>
        <taxon>Nocardioides</taxon>
    </lineage>
</organism>
<gene>
    <name evidence="2" type="ORF">BKA08_001743</name>
</gene>
<dbReference type="RefSeq" id="WP_179615257.1">
    <property type="nucleotide sequence ID" value="NZ_JACCBE010000001.1"/>
</dbReference>
<feature type="signal peptide" evidence="1">
    <location>
        <begin position="1"/>
        <end position="25"/>
    </location>
</feature>
<keyword evidence="3" id="KW-1185">Reference proteome</keyword>
<evidence type="ECO:0000313" key="2">
    <source>
        <dbReference type="EMBL" id="NYD57505.1"/>
    </source>
</evidence>
<dbReference type="Proteomes" id="UP000516957">
    <property type="component" value="Unassembled WGS sequence"/>
</dbReference>
<evidence type="ECO:0000313" key="3">
    <source>
        <dbReference type="Proteomes" id="UP000516957"/>
    </source>
</evidence>
<name>A0A7Y9JQJ4_9ACTN</name>
<protein>
    <submittedName>
        <fullName evidence="2">Uncharacterized protein</fullName>
    </submittedName>
</protein>
<reference evidence="2 3" key="1">
    <citation type="submission" date="2020-07" db="EMBL/GenBank/DDBJ databases">
        <title>Sequencing the genomes of 1000 actinobacteria strains.</title>
        <authorList>
            <person name="Klenk H.-P."/>
        </authorList>
    </citation>
    <scope>NUCLEOTIDE SEQUENCE [LARGE SCALE GENOMIC DNA]</scope>
    <source>
        <strain evidence="2 3">DSM 18965</strain>
    </source>
</reference>
<proteinExistence type="predicted"/>
<dbReference type="AlphaFoldDB" id="A0A7Y9JQJ4"/>